<comment type="catalytic activity">
    <reaction evidence="5">
        <text>L-glutaminyl-[peptide chain release factor] + S-adenosyl-L-methionine = N(5)-methyl-L-glutaminyl-[peptide chain release factor] + S-adenosyl-L-homocysteine + H(+)</text>
        <dbReference type="Rhea" id="RHEA:42896"/>
        <dbReference type="Rhea" id="RHEA-COMP:10271"/>
        <dbReference type="Rhea" id="RHEA-COMP:10272"/>
        <dbReference type="ChEBI" id="CHEBI:15378"/>
        <dbReference type="ChEBI" id="CHEBI:30011"/>
        <dbReference type="ChEBI" id="CHEBI:57856"/>
        <dbReference type="ChEBI" id="CHEBI:59789"/>
        <dbReference type="ChEBI" id="CHEBI:61891"/>
        <dbReference type="EC" id="2.1.1.297"/>
    </reaction>
</comment>
<evidence type="ECO:0000256" key="1">
    <source>
        <dbReference type="ARBA" id="ARBA00012771"/>
    </source>
</evidence>
<evidence type="ECO:0000256" key="3">
    <source>
        <dbReference type="ARBA" id="ARBA00022679"/>
    </source>
</evidence>
<dbReference type="PANTHER" id="PTHR18895:SF74">
    <property type="entry name" value="MTRF1L RELEASE FACTOR GLUTAMINE METHYLTRANSFERASE"/>
    <property type="match status" value="1"/>
</dbReference>
<dbReference type="EC" id="2.1.1.297" evidence="1"/>
<keyword evidence="3" id="KW-0808">Transferase</keyword>
<proteinExistence type="predicted"/>
<evidence type="ECO:0000256" key="2">
    <source>
        <dbReference type="ARBA" id="ARBA00022603"/>
    </source>
</evidence>
<feature type="domain" description="Release factor glutamine methyltransferase N-terminal" evidence="7">
    <location>
        <begin position="13"/>
        <end position="82"/>
    </location>
</feature>
<dbReference type="Proteomes" id="UP001177295">
    <property type="component" value="Chromosome"/>
</dbReference>
<evidence type="ECO:0000256" key="4">
    <source>
        <dbReference type="ARBA" id="ARBA00022691"/>
    </source>
</evidence>
<dbReference type="GO" id="GO:0008168">
    <property type="term" value="F:methyltransferase activity"/>
    <property type="evidence" value="ECO:0007669"/>
    <property type="project" value="UniProtKB-KW"/>
</dbReference>
<dbReference type="Pfam" id="PF17827">
    <property type="entry name" value="PrmC_N"/>
    <property type="match status" value="1"/>
</dbReference>
<gene>
    <name evidence="8" type="ORF">SEML1_0189</name>
</gene>
<dbReference type="EMBL" id="CP124550">
    <property type="protein sequence ID" value="WIO45819.1"/>
    <property type="molecule type" value="Genomic_DNA"/>
</dbReference>
<protein>
    <recommendedName>
        <fullName evidence="1">peptide chain release factor N(5)-glutamine methyltransferase</fullName>
        <ecNumber evidence="1">2.1.1.297</ecNumber>
    </recommendedName>
</protein>
<dbReference type="NCBIfam" id="TIGR03534">
    <property type="entry name" value="RF_mod_PrmC"/>
    <property type="match status" value="1"/>
</dbReference>
<dbReference type="CDD" id="cd02440">
    <property type="entry name" value="AdoMet_MTases"/>
    <property type="match status" value="1"/>
</dbReference>
<dbReference type="Gene3D" id="3.40.50.150">
    <property type="entry name" value="Vaccinia Virus protein VP39"/>
    <property type="match status" value="1"/>
</dbReference>
<dbReference type="SUPFAM" id="SSF53335">
    <property type="entry name" value="S-adenosyl-L-methionine-dependent methyltransferases"/>
    <property type="match status" value="1"/>
</dbReference>
<dbReference type="InterPro" id="IPR040758">
    <property type="entry name" value="PrmC_N"/>
</dbReference>
<dbReference type="GO" id="GO:0032259">
    <property type="term" value="P:methylation"/>
    <property type="evidence" value="ECO:0007669"/>
    <property type="project" value="UniProtKB-KW"/>
</dbReference>
<dbReference type="Pfam" id="PF05175">
    <property type="entry name" value="MTS"/>
    <property type="match status" value="1"/>
</dbReference>
<evidence type="ECO:0000259" key="6">
    <source>
        <dbReference type="Pfam" id="PF05175"/>
    </source>
</evidence>
<sequence length="275" mass="30410">MAATNIPTSIQAWLRDSAEMLADAGITSALLDAELILAHTVRKNRTWLHAHRDERLTERQLEIANARLQLRLDRTPLAYIIGHREFYGRLFKVTPSVLIPRPESEAIITCLRHYGPHTGRLIDVGTGSGCLGITAKLEIPALDVVLADNSRHALAVARENTARLRARVDIIQSDMLSATFGTFDGIIANLPYVDASWERSPETNCEPAEALFASNNGLALINKLLAQTGTALNNSGWLYLEADPRQHTAIIARASRLQLVHRATDGFCLVFQKYN</sequence>
<dbReference type="Gene3D" id="1.10.8.10">
    <property type="entry name" value="DNA helicase RuvA subunit, C-terminal domain"/>
    <property type="match status" value="1"/>
</dbReference>
<keyword evidence="4" id="KW-0949">S-adenosyl-L-methionine</keyword>
<evidence type="ECO:0000259" key="7">
    <source>
        <dbReference type="Pfam" id="PF17827"/>
    </source>
</evidence>
<dbReference type="RefSeq" id="WP_376754189.1">
    <property type="nucleotide sequence ID" value="NZ_CP124550.1"/>
</dbReference>
<dbReference type="NCBIfam" id="TIGR00536">
    <property type="entry name" value="hemK_fam"/>
    <property type="match status" value="1"/>
</dbReference>
<name>A0ABY8WVX4_9BACT</name>
<feature type="domain" description="Methyltransferase small" evidence="6">
    <location>
        <begin position="104"/>
        <end position="194"/>
    </location>
</feature>
<evidence type="ECO:0000313" key="9">
    <source>
        <dbReference type="Proteomes" id="UP001177295"/>
    </source>
</evidence>
<accession>A0ABY8WVX4</accession>
<dbReference type="InterPro" id="IPR029063">
    <property type="entry name" value="SAM-dependent_MTases_sf"/>
</dbReference>
<reference evidence="8 9" key="1">
    <citation type="journal article" date="2023" name="Cell">
        <title>Genetic manipulation of Patescibacteria provides mechanistic insights into microbial dark matter and the epibiotic lifestyle.</title>
        <authorList>
            <person name="Wang Y."/>
            <person name="Gallagher L.A."/>
            <person name="Andrade P.A."/>
            <person name="Liu A."/>
            <person name="Humphreys I.R."/>
            <person name="Turkarslan S."/>
            <person name="Cutler K.J."/>
            <person name="Arrieta-Ortiz M.L."/>
            <person name="Li Y."/>
            <person name="Radey M.C."/>
            <person name="McLean J.S."/>
            <person name="Cong Q."/>
            <person name="Baker D."/>
            <person name="Baliga N.S."/>
            <person name="Peterson S.B."/>
            <person name="Mougous J.D."/>
        </authorList>
    </citation>
    <scope>NUCLEOTIDE SEQUENCE [LARGE SCALE GENOMIC DNA]</scope>
    <source>
        <strain evidence="8 9">ML1</strain>
    </source>
</reference>
<organism evidence="8 9">
    <name type="scientific">Candidatus Southlakia epibionticum</name>
    <dbReference type="NCBI Taxonomy" id="3043284"/>
    <lineage>
        <taxon>Bacteria</taxon>
        <taxon>Candidatus Saccharimonadota</taxon>
        <taxon>Candidatus Saccharimonadia</taxon>
        <taxon>Candidatus Saccharimonadales</taxon>
        <taxon>Candidatus Saccharimonadaceae</taxon>
        <taxon>Candidatus Southlakia</taxon>
    </lineage>
</organism>
<dbReference type="InterPro" id="IPR004556">
    <property type="entry name" value="HemK-like"/>
</dbReference>
<keyword evidence="2 8" id="KW-0489">Methyltransferase</keyword>
<evidence type="ECO:0000313" key="8">
    <source>
        <dbReference type="EMBL" id="WIO45819.1"/>
    </source>
</evidence>
<dbReference type="InterPro" id="IPR019874">
    <property type="entry name" value="RF_methyltr_PrmC"/>
</dbReference>
<dbReference type="InterPro" id="IPR007848">
    <property type="entry name" value="Small_mtfrase_dom"/>
</dbReference>
<evidence type="ECO:0000256" key="5">
    <source>
        <dbReference type="ARBA" id="ARBA00048391"/>
    </source>
</evidence>
<dbReference type="PANTHER" id="PTHR18895">
    <property type="entry name" value="HEMK METHYLTRANSFERASE"/>
    <property type="match status" value="1"/>
</dbReference>
<dbReference type="InterPro" id="IPR050320">
    <property type="entry name" value="N5-glutamine_MTase"/>
</dbReference>
<keyword evidence="9" id="KW-1185">Reference proteome</keyword>